<evidence type="ECO:0000256" key="1">
    <source>
        <dbReference type="SAM" id="MobiDB-lite"/>
    </source>
</evidence>
<sequence length="161" mass="17997">MNPYLTGRRCALASVDGRLTLDCMKRTGGLPGKKRDCSSESDHARRCAPACPISPESRRKANVIPKRSTESIDKKCRMIRLFYPCRRTARLIARPCTIRPRRAPRWRTAIMPIKPIVGAQPPSAAPAPAQAASIDAKRETVGAPMKRRAFLRRYPCIDLDD</sequence>
<reference evidence="2 3" key="1">
    <citation type="journal article" date="2012" name="PLoS ONE">
        <title>Evolution of Burkholderia pseudomallei in recurrent melioidosis.</title>
        <authorList>
            <person name="Hayden H.S."/>
            <person name="Lim R."/>
            <person name="Brittnacher M.J."/>
            <person name="Sims E.H."/>
            <person name="Ramage E.R."/>
            <person name="Fong C."/>
            <person name="Wu Z."/>
            <person name="Crist E."/>
            <person name="Chang J."/>
            <person name="Zhou Y."/>
            <person name="Radey M."/>
            <person name="Rohmer L."/>
            <person name="Haugen E."/>
            <person name="Gillett W."/>
            <person name="Wuthiekanun V."/>
            <person name="Peacock S.J."/>
            <person name="Kaul R."/>
            <person name="Miller S.I."/>
            <person name="Manoil C."/>
            <person name="Jacobs M.A."/>
        </authorList>
    </citation>
    <scope>NUCLEOTIDE SEQUENCE [LARGE SCALE GENOMIC DNA]</scope>
    <source>
        <strain evidence="2 3">1026b</strain>
    </source>
</reference>
<evidence type="ECO:0000313" key="2">
    <source>
        <dbReference type="EMBL" id="AFI68428.1"/>
    </source>
</evidence>
<protein>
    <submittedName>
        <fullName evidence="2">Uncharacterized protein</fullName>
    </submittedName>
</protein>
<dbReference type="KEGG" id="bpz:BP1026B_II0146"/>
<feature type="compositionally biased region" description="Low complexity" evidence="1">
    <location>
        <begin position="119"/>
        <end position="133"/>
    </location>
</feature>
<dbReference type="EMBL" id="CP002834">
    <property type="protein sequence ID" value="AFI68428.1"/>
    <property type="molecule type" value="Genomic_DNA"/>
</dbReference>
<evidence type="ECO:0000313" key="3">
    <source>
        <dbReference type="Proteomes" id="UP000010087"/>
    </source>
</evidence>
<gene>
    <name evidence="2" type="ordered locus">BP1026B_II0146</name>
</gene>
<organism evidence="2 3">
    <name type="scientific">Burkholderia pseudomallei (strain 1026b)</name>
    <dbReference type="NCBI Taxonomy" id="884204"/>
    <lineage>
        <taxon>Bacteria</taxon>
        <taxon>Pseudomonadati</taxon>
        <taxon>Pseudomonadota</taxon>
        <taxon>Betaproteobacteria</taxon>
        <taxon>Burkholderiales</taxon>
        <taxon>Burkholderiaceae</taxon>
        <taxon>Burkholderia</taxon>
        <taxon>pseudomallei group</taxon>
    </lineage>
</organism>
<name>A0A0H3HVY1_BURP2</name>
<dbReference type="Proteomes" id="UP000010087">
    <property type="component" value="Chromosome 2"/>
</dbReference>
<proteinExistence type="predicted"/>
<accession>A0A0H3HVY1</accession>
<dbReference type="RefSeq" id="WP_004553087.1">
    <property type="nucleotide sequence ID" value="NC_017832.1"/>
</dbReference>
<dbReference type="AlphaFoldDB" id="A0A0H3HVY1"/>
<feature type="region of interest" description="Disordered" evidence="1">
    <location>
        <begin position="117"/>
        <end position="138"/>
    </location>
</feature>